<accession>A0A024GI58</accession>
<dbReference type="InParanoid" id="A0A024GI58"/>
<organism evidence="1 2">
    <name type="scientific">Albugo candida</name>
    <dbReference type="NCBI Taxonomy" id="65357"/>
    <lineage>
        <taxon>Eukaryota</taxon>
        <taxon>Sar</taxon>
        <taxon>Stramenopiles</taxon>
        <taxon>Oomycota</taxon>
        <taxon>Peronosporomycetes</taxon>
        <taxon>Albuginales</taxon>
        <taxon>Albuginaceae</taxon>
        <taxon>Albugo</taxon>
    </lineage>
</organism>
<comment type="caution">
    <text evidence="1">The sequence shown here is derived from an EMBL/GenBank/DDBJ whole genome shotgun (WGS) entry which is preliminary data.</text>
</comment>
<protein>
    <submittedName>
        <fullName evidence="1">Uncharacterized protein</fullName>
    </submittedName>
</protein>
<dbReference type="Proteomes" id="UP000053237">
    <property type="component" value="Unassembled WGS sequence"/>
</dbReference>
<reference evidence="1 2" key="1">
    <citation type="submission" date="2012-05" db="EMBL/GenBank/DDBJ databases">
        <title>Recombination and specialization in a pathogen metapopulation.</title>
        <authorList>
            <person name="Gardiner A."/>
            <person name="Kemen E."/>
            <person name="Schultz-Larsen T."/>
            <person name="MacLean D."/>
            <person name="Van Oosterhout C."/>
            <person name="Jones J.D.G."/>
        </authorList>
    </citation>
    <scope>NUCLEOTIDE SEQUENCE [LARGE SCALE GENOMIC DNA]</scope>
    <source>
        <strain evidence="1 2">Ac Nc2</strain>
    </source>
</reference>
<evidence type="ECO:0000313" key="1">
    <source>
        <dbReference type="EMBL" id="CCI46430.1"/>
    </source>
</evidence>
<keyword evidence="2" id="KW-1185">Reference proteome</keyword>
<evidence type="ECO:0000313" key="2">
    <source>
        <dbReference type="Proteomes" id="UP000053237"/>
    </source>
</evidence>
<name>A0A024GI58_9STRA</name>
<sequence length="74" mass="8265">MTLSSRVEINLRTENDALDSDTVYCINLVAPSSFLGFDRLKTLCKVPFFESPLPSSRQSHYYAAFCGPITSDID</sequence>
<dbReference type="EMBL" id="CAIX01000127">
    <property type="protein sequence ID" value="CCI46430.1"/>
    <property type="molecule type" value="Genomic_DNA"/>
</dbReference>
<proteinExistence type="predicted"/>
<gene>
    <name evidence="1" type="ORF">BN9_073590</name>
</gene>
<dbReference type="AlphaFoldDB" id="A0A024GI58"/>